<dbReference type="Pfam" id="PF18307">
    <property type="entry name" value="Tfb2_C"/>
    <property type="match status" value="1"/>
</dbReference>
<comment type="subcellular location">
    <subcellularLocation>
        <location evidence="1 10">Nucleus</location>
    </subcellularLocation>
</comment>
<dbReference type="PANTHER" id="PTHR13152">
    <property type="entry name" value="TFIIH, POLYPEPTIDE 4"/>
    <property type="match status" value="1"/>
</dbReference>
<dbReference type="STRING" id="6573.A0A210QIC0"/>
<dbReference type="InterPro" id="IPR004598">
    <property type="entry name" value="TFIIH_p52/Tfb2"/>
</dbReference>
<name>A0A210QIC0_MIZYE</name>
<protein>
    <recommendedName>
        <fullName evidence="9 10">General transcription factor IIH subunit 4</fullName>
    </recommendedName>
</protein>
<keyword evidence="7 10" id="KW-0539">Nucleus</keyword>
<evidence type="ECO:0000256" key="1">
    <source>
        <dbReference type="ARBA" id="ARBA00004123"/>
    </source>
</evidence>
<proteinExistence type="inferred from homology"/>
<dbReference type="Gene3D" id="3.30.70.2610">
    <property type="match status" value="1"/>
</dbReference>
<comment type="subunit">
    <text evidence="8">Component of the 7-subunit TFIIH core complex composed of XPB/ERCC3, XPD/ERCC2, GTF2H1, GTF2H2, GTF2H3, GTF2H4 and GTF2H5, which is active in NER. The core complex associates with the 3-subunit CDK-activating kinase (CAK) module composed of CCNH/cyclin H, CDK7 and MNAT1 to form the 10-subunit holoenzyme (holo-TFIIH) active in transcription. Part of TBP-based Pol II pre-initiation complex (PIC), in which Pol II core assembles with general transcription factors and other specific initiation factors including GTF2E1, GTF2E2, GTF2F1, GTF2F2, TCEA1, ERCC2, ERCC3, GTF2H2, GTF2H3, GTF2H4, GTF2H5, GTF2A1, GTF2A2, GTF2B and TBP; this large multi-subunit PIC complex mediates DNA unwinding and targets Pol II core to the transcription start site where the first phosphodiester bond forms.</text>
</comment>
<dbReference type="OrthoDB" id="364513at2759"/>
<evidence type="ECO:0000256" key="2">
    <source>
        <dbReference type="ARBA" id="ARBA00007132"/>
    </source>
</evidence>
<dbReference type="NCBIfam" id="TIGR00625">
    <property type="entry name" value="tfb2"/>
    <property type="match status" value="1"/>
</dbReference>
<evidence type="ECO:0000259" key="11">
    <source>
        <dbReference type="Pfam" id="PF18307"/>
    </source>
</evidence>
<keyword evidence="5 10" id="KW-0804">Transcription</keyword>
<organism evidence="12 13">
    <name type="scientific">Mizuhopecten yessoensis</name>
    <name type="common">Japanese scallop</name>
    <name type="synonym">Patinopecten yessoensis</name>
    <dbReference type="NCBI Taxonomy" id="6573"/>
    <lineage>
        <taxon>Eukaryota</taxon>
        <taxon>Metazoa</taxon>
        <taxon>Spiralia</taxon>
        <taxon>Lophotrochozoa</taxon>
        <taxon>Mollusca</taxon>
        <taxon>Bivalvia</taxon>
        <taxon>Autobranchia</taxon>
        <taxon>Pteriomorphia</taxon>
        <taxon>Pectinida</taxon>
        <taxon>Pectinoidea</taxon>
        <taxon>Pectinidae</taxon>
        <taxon>Mizuhopecten</taxon>
    </lineage>
</organism>
<evidence type="ECO:0000256" key="3">
    <source>
        <dbReference type="ARBA" id="ARBA00022763"/>
    </source>
</evidence>
<keyword evidence="4 10" id="KW-0805">Transcription regulation</keyword>
<dbReference type="InterPro" id="IPR040662">
    <property type="entry name" value="Tfb2_C"/>
</dbReference>
<dbReference type="GO" id="GO:0000439">
    <property type="term" value="C:transcription factor TFIIH core complex"/>
    <property type="evidence" value="ECO:0007669"/>
    <property type="project" value="InterPro"/>
</dbReference>
<dbReference type="GO" id="GO:0006366">
    <property type="term" value="P:transcription by RNA polymerase II"/>
    <property type="evidence" value="ECO:0007669"/>
    <property type="project" value="UniProtKB-ARBA"/>
</dbReference>
<comment type="caution">
    <text evidence="12">The sequence shown here is derived from an EMBL/GenBank/DDBJ whole genome shotgun (WGS) entry which is preliminary data.</text>
</comment>
<keyword evidence="3 10" id="KW-0227">DNA damage</keyword>
<evidence type="ECO:0000256" key="6">
    <source>
        <dbReference type="ARBA" id="ARBA00023204"/>
    </source>
</evidence>
<dbReference type="EMBL" id="NEDP02003511">
    <property type="protein sequence ID" value="OWF48525.1"/>
    <property type="molecule type" value="Genomic_DNA"/>
</dbReference>
<dbReference type="GO" id="GO:0005675">
    <property type="term" value="C:transcription factor TFIIH holo complex"/>
    <property type="evidence" value="ECO:0007669"/>
    <property type="project" value="TreeGrafter"/>
</dbReference>
<dbReference type="Proteomes" id="UP000242188">
    <property type="component" value="Unassembled WGS sequence"/>
</dbReference>
<evidence type="ECO:0000256" key="5">
    <source>
        <dbReference type="ARBA" id="ARBA00023163"/>
    </source>
</evidence>
<dbReference type="PANTHER" id="PTHR13152:SF0">
    <property type="entry name" value="GENERAL TRANSCRIPTION FACTOR IIH SUBUNIT 4"/>
    <property type="match status" value="1"/>
</dbReference>
<evidence type="ECO:0000313" key="12">
    <source>
        <dbReference type="EMBL" id="OWF48525.1"/>
    </source>
</evidence>
<evidence type="ECO:0000256" key="4">
    <source>
        <dbReference type="ARBA" id="ARBA00023015"/>
    </source>
</evidence>
<keyword evidence="13" id="KW-1185">Reference proteome</keyword>
<evidence type="ECO:0000313" key="13">
    <source>
        <dbReference type="Proteomes" id="UP000242188"/>
    </source>
</evidence>
<comment type="similarity">
    <text evidence="2 10">Belongs to the TFB2 family.</text>
</comment>
<evidence type="ECO:0000256" key="10">
    <source>
        <dbReference type="RuleBase" id="RU364024"/>
    </source>
</evidence>
<accession>A0A210QIC0</accession>
<dbReference type="AlphaFoldDB" id="A0A210QIC0"/>
<dbReference type="FunFam" id="3.30.70.2610:FF:000001">
    <property type="entry name" value="General transcription factor IIH subunit 4"/>
    <property type="match status" value="1"/>
</dbReference>
<dbReference type="GO" id="GO:0003690">
    <property type="term" value="F:double-stranded DNA binding"/>
    <property type="evidence" value="ECO:0007669"/>
    <property type="project" value="TreeGrafter"/>
</dbReference>
<dbReference type="Pfam" id="PF03849">
    <property type="entry name" value="Tfb2"/>
    <property type="match status" value="1"/>
</dbReference>
<evidence type="ECO:0000256" key="7">
    <source>
        <dbReference type="ARBA" id="ARBA00023242"/>
    </source>
</evidence>
<evidence type="ECO:0000256" key="9">
    <source>
        <dbReference type="ARBA" id="ARBA00070130"/>
    </source>
</evidence>
<comment type="function">
    <text evidence="10">Component of the general transcription and DNA repair factor IIH (TFIIH) core complex which is involved in general and transcription-coupled nucleotide excision repair (NER) of damaged DNA.</text>
</comment>
<keyword evidence="6 10" id="KW-0234">DNA repair</keyword>
<sequence>MAGLSAVAKKTLDCKDLHSYLKTLPPDILDNLYNHPATCLAVFRELPELSKHYVMRMLFVEQAVSQTVIALWVTNKHQDLICFSEHKTSARVLSELRVWQEQSVVGDLPGWTLSPTFRQNMRVALLGGERAWIGGGALVPDKHAKDIPFLDKYALERWECVLHFMVGSSEGTDGVGNDIIDVLLHSGLMKSEPNEPLPSITPAGFQFLLMDTSSQVWYFMLQYLETLESREMDLTQCLSFLFQLSFSTLGKDYSTDGMTEQQLRFLQHLREFGLVYQRKRKAMRYYPSRLAVNLASGVTSLNTDTNQQGYLMVETNYRVYAYTDSPLKVALVALFCEMLYRFPNMAVGNLSRESVREALVRGIPAEQIISFLRSHAHPKMLKQKPVLPPTITDQIRLWEMERDRFKFTDGVLYSQFNSQSDFELLRDYAKDLDVLTWENPSKRVMVVSRSGHDDVRRFWIRQRQSNN</sequence>
<dbReference type="GO" id="GO:0001671">
    <property type="term" value="F:ATPase activator activity"/>
    <property type="evidence" value="ECO:0007669"/>
    <property type="project" value="InterPro"/>
</dbReference>
<gene>
    <name evidence="12" type="ORF">KP79_PYT03585</name>
</gene>
<evidence type="ECO:0000256" key="8">
    <source>
        <dbReference type="ARBA" id="ARBA00064576"/>
    </source>
</evidence>
<dbReference type="GO" id="GO:0006289">
    <property type="term" value="P:nucleotide-excision repair"/>
    <property type="evidence" value="ECO:0007669"/>
    <property type="project" value="InterPro"/>
</dbReference>
<reference evidence="12 13" key="1">
    <citation type="journal article" date="2017" name="Nat. Ecol. Evol.">
        <title>Scallop genome provides insights into evolution of bilaterian karyotype and development.</title>
        <authorList>
            <person name="Wang S."/>
            <person name="Zhang J."/>
            <person name="Jiao W."/>
            <person name="Li J."/>
            <person name="Xun X."/>
            <person name="Sun Y."/>
            <person name="Guo X."/>
            <person name="Huan P."/>
            <person name="Dong B."/>
            <person name="Zhang L."/>
            <person name="Hu X."/>
            <person name="Sun X."/>
            <person name="Wang J."/>
            <person name="Zhao C."/>
            <person name="Wang Y."/>
            <person name="Wang D."/>
            <person name="Huang X."/>
            <person name="Wang R."/>
            <person name="Lv J."/>
            <person name="Li Y."/>
            <person name="Zhang Z."/>
            <person name="Liu B."/>
            <person name="Lu W."/>
            <person name="Hui Y."/>
            <person name="Liang J."/>
            <person name="Zhou Z."/>
            <person name="Hou R."/>
            <person name="Li X."/>
            <person name="Liu Y."/>
            <person name="Li H."/>
            <person name="Ning X."/>
            <person name="Lin Y."/>
            <person name="Zhao L."/>
            <person name="Xing Q."/>
            <person name="Dou J."/>
            <person name="Li Y."/>
            <person name="Mao J."/>
            <person name="Guo H."/>
            <person name="Dou H."/>
            <person name="Li T."/>
            <person name="Mu C."/>
            <person name="Jiang W."/>
            <person name="Fu Q."/>
            <person name="Fu X."/>
            <person name="Miao Y."/>
            <person name="Liu J."/>
            <person name="Yu Q."/>
            <person name="Li R."/>
            <person name="Liao H."/>
            <person name="Li X."/>
            <person name="Kong Y."/>
            <person name="Jiang Z."/>
            <person name="Chourrout D."/>
            <person name="Li R."/>
            <person name="Bao Z."/>
        </authorList>
    </citation>
    <scope>NUCLEOTIDE SEQUENCE [LARGE SCALE GENOMIC DNA]</scope>
    <source>
        <strain evidence="12 13">PY_sf001</strain>
    </source>
</reference>
<feature type="domain" description="Transcription factor Tfb2 C-terminal" evidence="11">
    <location>
        <begin position="393"/>
        <end position="459"/>
    </location>
</feature>